<dbReference type="EMBL" id="MBFS01000377">
    <property type="protein sequence ID" value="PVV02633.1"/>
    <property type="molecule type" value="Genomic_DNA"/>
</dbReference>
<gene>
    <name evidence="5" type="ORF">BB560_002910</name>
</gene>
<feature type="active site" evidence="1">
    <location>
        <position position="215"/>
    </location>
</feature>
<dbReference type="InterPro" id="IPR050188">
    <property type="entry name" value="RluA_PseudoU_synthase"/>
</dbReference>
<protein>
    <recommendedName>
        <fullName evidence="4">Pseudouridine synthase RsuA/RluA-like domain-containing protein</fullName>
    </recommendedName>
</protein>
<dbReference type="NCBIfam" id="TIGR00005">
    <property type="entry name" value="rluA_subfam"/>
    <property type="match status" value="1"/>
</dbReference>
<dbReference type="GO" id="GO:0003723">
    <property type="term" value="F:RNA binding"/>
    <property type="evidence" value="ECO:0007669"/>
    <property type="project" value="UniProtKB-KW"/>
</dbReference>
<dbReference type="InterPro" id="IPR020103">
    <property type="entry name" value="PsdUridine_synth_cat_dom_sf"/>
</dbReference>
<name>A0A2T9ZDF8_9FUNG</name>
<dbReference type="PROSITE" id="PS50889">
    <property type="entry name" value="S4"/>
    <property type="match status" value="1"/>
</dbReference>
<keyword evidence="2" id="KW-0694">RNA-binding</keyword>
<organism evidence="5 6">
    <name type="scientific">Smittium megazygosporum</name>
    <dbReference type="NCBI Taxonomy" id="133381"/>
    <lineage>
        <taxon>Eukaryota</taxon>
        <taxon>Fungi</taxon>
        <taxon>Fungi incertae sedis</taxon>
        <taxon>Zoopagomycota</taxon>
        <taxon>Kickxellomycotina</taxon>
        <taxon>Harpellomycetes</taxon>
        <taxon>Harpellales</taxon>
        <taxon>Legeriomycetaceae</taxon>
        <taxon>Smittium</taxon>
    </lineage>
</organism>
<dbReference type="InterPro" id="IPR006225">
    <property type="entry name" value="PsdUridine_synth_RluC/D"/>
</dbReference>
<proteinExistence type="predicted"/>
<dbReference type="STRING" id="133381.A0A2T9ZDF8"/>
<dbReference type="GO" id="GO:0000455">
    <property type="term" value="P:enzyme-directed rRNA pseudouridine synthesis"/>
    <property type="evidence" value="ECO:0007669"/>
    <property type="project" value="TreeGrafter"/>
</dbReference>
<evidence type="ECO:0000256" key="1">
    <source>
        <dbReference type="PIRSR" id="PIRSR606225-1"/>
    </source>
</evidence>
<dbReference type="SUPFAM" id="SSF55120">
    <property type="entry name" value="Pseudouridine synthase"/>
    <property type="match status" value="1"/>
</dbReference>
<dbReference type="PANTHER" id="PTHR21600">
    <property type="entry name" value="MITOCHONDRIAL RNA PSEUDOURIDINE SYNTHASE"/>
    <property type="match status" value="1"/>
</dbReference>
<dbReference type="Proteomes" id="UP000245609">
    <property type="component" value="Unassembled WGS sequence"/>
</dbReference>
<dbReference type="CDD" id="cd02557">
    <property type="entry name" value="PseudoU_synth_ScRIB2"/>
    <property type="match status" value="1"/>
</dbReference>
<accession>A0A2T9ZDF8</accession>
<dbReference type="Pfam" id="PF00849">
    <property type="entry name" value="PseudoU_synth_2"/>
    <property type="match status" value="1"/>
</dbReference>
<feature type="domain" description="Pseudouridine synthase RsuA/RluA-like" evidence="4">
    <location>
        <begin position="176"/>
        <end position="320"/>
    </location>
</feature>
<feature type="region of interest" description="Disordered" evidence="3">
    <location>
        <begin position="1"/>
        <end position="29"/>
    </location>
</feature>
<evidence type="ECO:0000313" key="6">
    <source>
        <dbReference type="Proteomes" id="UP000245609"/>
    </source>
</evidence>
<dbReference type="OrthoDB" id="424794at2759"/>
<sequence length="527" mass="59681">MTPINSISSKKRSETPVSRQESPKKKKLINDPAEYITNLVEVKALLSSRFDGSSNPAQKSDASAEQKPTYTIENGLRKVAPYWYRYIAHAKERWFGRTVLEVFSSEFKGKDSSYYSQAIQTQKIMVNGKATTLDYSIKNGDIITHLMHRHESPVPNKKIKILSLAKLSESCWFLGIEKPVGIPVHPTGKFNFNSLLEILKHEYGIHNIFISNRLDRLVSGVMVVPTSRKAAQIFARQLESNLVNKTYICRILGDFDSDSPVICNAPIRTIAHKLSLNYVDFENGKPCSTEFTKLFSSGNTSVVLCKPLTGRTHQIRVHLQYLGFPIVNDPIYCNPSVWGIGLGTRGRLPDLNEEFLGNETYFSSDGYSLNNKTSTKDLHSELKNTVPAEENEMSKDTQRSIYQTVINNMQNQIRNNLLSTFSEAFITPNNYPRLHKTSAPNLNNNSSDELGKNANDPKYNCPDCDYEEPRDSFDVEEMGIWLHALSYSGPNWSFETETPDWAKPEYEANVPDFLLKSIEHIQNSAKK</sequence>
<evidence type="ECO:0000259" key="4">
    <source>
        <dbReference type="Pfam" id="PF00849"/>
    </source>
</evidence>
<dbReference type="PANTHER" id="PTHR21600:SF40">
    <property type="entry name" value="PSEUDOURIDYLATE SYNTHASE RPUSD2"/>
    <property type="match status" value="1"/>
</dbReference>
<dbReference type="GO" id="GO:0009982">
    <property type="term" value="F:pseudouridine synthase activity"/>
    <property type="evidence" value="ECO:0007669"/>
    <property type="project" value="InterPro"/>
</dbReference>
<keyword evidence="6" id="KW-1185">Reference proteome</keyword>
<reference evidence="5 6" key="1">
    <citation type="journal article" date="2018" name="MBio">
        <title>Comparative Genomics Reveals the Core Gene Toolbox for the Fungus-Insect Symbiosis.</title>
        <authorList>
            <person name="Wang Y."/>
            <person name="Stata M."/>
            <person name="Wang W."/>
            <person name="Stajich J.E."/>
            <person name="White M.M."/>
            <person name="Moncalvo J.M."/>
        </authorList>
    </citation>
    <scope>NUCLEOTIDE SEQUENCE [LARGE SCALE GENOMIC DNA]</scope>
    <source>
        <strain evidence="5 6">SC-DP-2</strain>
    </source>
</reference>
<evidence type="ECO:0000256" key="3">
    <source>
        <dbReference type="SAM" id="MobiDB-lite"/>
    </source>
</evidence>
<evidence type="ECO:0000313" key="5">
    <source>
        <dbReference type="EMBL" id="PVV02633.1"/>
    </source>
</evidence>
<dbReference type="Gene3D" id="3.30.2350.10">
    <property type="entry name" value="Pseudouridine synthase"/>
    <property type="match status" value="1"/>
</dbReference>
<comment type="caution">
    <text evidence="5">The sequence shown here is derived from an EMBL/GenBank/DDBJ whole genome shotgun (WGS) entry which is preliminary data.</text>
</comment>
<dbReference type="AlphaFoldDB" id="A0A2T9ZDF8"/>
<dbReference type="InterPro" id="IPR006145">
    <property type="entry name" value="PsdUridine_synth_RsuA/RluA"/>
</dbReference>
<evidence type="ECO:0000256" key="2">
    <source>
        <dbReference type="PROSITE-ProRule" id="PRU00182"/>
    </source>
</evidence>